<keyword evidence="3" id="KW-1185">Reference proteome</keyword>
<proteinExistence type="predicted"/>
<dbReference type="Proteomes" id="UP000321484">
    <property type="component" value="Unassembled WGS sequence"/>
</dbReference>
<reference evidence="2 3" key="1">
    <citation type="submission" date="2019-07" db="EMBL/GenBank/DDBJ databases">
        <title>Whole genome shotgun sequence of Actinotalea fermentans NBRC 105374.</title>
        <authorList>
            <person name="Hosoyama A."/>
            <person name="Uohara A."/>
            <person name="Ohji S."/>
            <person name="Ichikawa N."/>
        </authorList>
    </citation>
    <scope>NUCLEOTIDE SEQUENCE [LARGE SCALE GENOMIC DNA]</scope>
    <source>
        <strain evidence="2 3">NBRC 105374</strain>
    </source>
</reference>
<evidence type="ECO:0000313" key="2">
    <source>
        <dbReference type="EMBL" id="GEN81346.1"/>
    </source>
</evidence>
<feature type="region of interest" description="Disordered" evidence="1">
    <location>
        <begin position="1"/>
        <end position="61"/>
    </location>
</feature>
<comment type="caution">
    <text evidence="2">The sequence shown here is derived from an EMBL/GenBank/DDBJ whole genome shotgun (WGS) entry which is preliminary data.</text>
</comment>
<protein>
    <submittedName>
        <fullName evidence="2">Uncharacterized protein</fullName>
    </submittedName>
</protein>
<evidence type="ECO:0000313" key="3">
    <source>
        <dbReference type="Proteomes" id="UP000321484"/>
    </source>
</evidence>
<dbReference type="AlphaFoldDB" id="A0A511Z1U3"/>
<gene>
    <name evidence="2" type="ORF">AFE02nite_30800</name>
</gene>
<sequence length="61" mass="6544">MVATAAADSSQTSAISARLSSPAATRARSTAPRFATRRPRDVPALTGPTFLAPQYKEQRKR</sequence>
<feature type="compositionally biased region" description="Low complexity" evidence="1">
    <location>
        <begin position="1"/>
        <end position="34"/>
    </location>
</feature>
<accession>A0A511Z1U3</accession>
<organism evidence="2 3">
    <name type="scientific">Actinotalea fermentans</name>
    <dbReference type="NCBI Taxonomy" id="43671"/>
    <lineage>
        <taxon>Bacteria</taxon>
        <taxon>Bacillati</taxon>
        <taxon>Actinomycetota</taxon>
        <taxon>Actinomycetes</taxon>
        <taxon>Micrococcales</taxon>
        <taxon>Cellulomonadaceae</taxon>
        <taxon>Actinotalea</taxon>
    </lineage>
</organism>
<dbReference type="EMBL" id="BJYK01000011">
    <property type="protein sequence ID" value="GEN81346.1"/>
    <property type="molecule type" value="Genomic_DNA"/>
</dbReference>
<evidence type="ECO:0000256" key="1">
    <source>
        <dbReference type="SAM" id="MobiDB-lite"/>
    </source>
</evidence>
<name>A0A511Z1U3_9CELL</name>